<dbReference type="EMBL" id="ML179324">
    <property type="protein sequence ID" value="THU90829.1"/>
    <property type="molecule type" value="Genomic_DNA"/>
</dbReference>
<evidence type="ECO:0000313" key="4">
    <source>
        <dbReference type="Proteomes" id="UP000297245"/>
    </source>
</evidence>
<protein>
    <recommendedName>
        <fullName evidence="2">Peptidase C14 caspase domain-containing protein</fullName>
    </recommendedName>
</protein>
<evidence type="ECO:0000313" key="3">
    <source>
        <dbReference type="EMBL" id="THU90829.1"/>
    </source>
</evidence>
<feature type="region of interest" description="Disordered" evidence="1">
    <location>
        <begin position="41"/>
        <end position="63"/>
    </location>
</feature>
<gene>
    <name evidence="3" type="ORF">K435DRAFT_801715</name>
</gene>
<dbReference type="Proteomes" id="UP000297245">
    <property type="component" value="Unassembled WGS sequence"/>
</dbReference>
<organism evidence="3 4">
    <name type="scientific">Dendrothele bispora (strain CBS 962.96)</name>
    <dbReference type="NCBI Taxonomy" id="1314807"/>
    <lineage>
        <taxon>Eukaryota</taxon>
        <taxon>Fungi</taxon>
        <taxon>Dikarya</taxon>
        <taxon>Basidiomycota</taxon>
        <taxon>Agaricomycotina</taxon>
        <taxon>Agaricomycetes</taxon>
        <taxon>Agaricomycetidae</taxon>
        <taxon>Agaricales</taxon>
        <taxon>Agaricales incertae sedis</taxon>
        <taxon>Dendrothele</taxon>
    </lineage>
</organism>
<dbReference type="OrthoDB" id="10255174at2759"/>
<name>A0A4S8LNC4_DENBC</name>
<accession>A0A4S8LNC4</accession>
<feature type="domain" description="Peptidase C14 caspase" evidence="2">
    <location>
        <begin position="196"/>
        <end position="448"/>
    </location>
</feature>
<proteinExistence type="predicted"/>
<dbReference type="GO" id="GO:0006508">
    <property type="term" value="P:proteolysis"/>
    <property type="evidence" value="ECO:0007669"/>
    <property type="project" value="InterPro"/>
</dbReference>
<dbReference type="AlphaFoldDB" id="A0A4S8LNC4"/>
<reference evidence="3 4" key="1">
    <citation type="journal article" date="2019" name="Nat. Ecol. Evol.">
        <title>Megaphylogeny resolves global patterns of mushroom evolution.</title>
        <authorList>
            <person name="Varga T."/>
            <person name="Krizsan K."/>
            <person name="Foldi C."/>
            <person name="Dima B."/>
            <person name="Sanchez-Garcia M."/>
            <person name="Sanchez-Ramirez S."/>
            <person name="Szollosi G.J."/>
            <person name="Szarkandi J.G."/>
            <person name="Papp V."/>
            <person name="Albert L."/>
            <person name="Andreopoulos W."/>
            <person name="Angelini C."/>
            <person name="Antonin V."/>
            <person name="Barry K.W."/>
            <person name="Bougher N.L."/>
            <person name="Buchanan P."/>
            <person name="Buyck B."/>
            <person name="Bense V."/>
            <person name="Catcheside P."/>
            <person name="Chovatia M."/>
            <person name="Cooper J."/>
            <person name="Damon W."/>
            <person name="Desjardin D."/>
            <person name="Finy P."/>
            <person name="Geml J."/>
            <person name="Haridas S."/>
            <person name="Hughes K."/>
            <person name="Justo A."/>
            <person name="Karasinski D."/>
            <person name="Kautmanova I."/>
            <person name="Kiss B."/>
            <person name="Kocsube S."/>
            <person name="Kotiranta H."/>
            <person name="LaButti K.M."/>
            <person name="Lechner B.E."/>
            <person name="Liimatainen K."/>
            <person name="Lipzen A."/>
            <person name="Lukacs Z."/>
            <person name="Mihaltcheva S."/>
            <person name="Morgado L.N."/>
            <person name="Niskanen T."/>
            <person name="Noordeloos M.E."/>
            <person name="Ohm R.A."/>
            <person name="Ortiz-Santana B."/>
            <person name="Ovrebo C."/>
            <person name="Racz N."/>
            <person name="Riley R."/>
            <person name="Savchenko A."/>
            <person name="Shiryaev A."/>
            <person name="Soop K."/>
            <person name="Spirin V."/>
            <person name="Szebenyi C."/>
            <person name="Tomsovsky M."/>
            <person name="Tulloss R.E."/>
            <person name="Uehling J."/>
            <person name="Grigoriev I.V."/>
            <person name="Vagvolgyi C."/>
            <person name="Papp T."/>
            <person name="Martin F.M."/>
            <person name="Miettinen O."/>
            <person name="Hibbett D.S."/>
            <person name="Nagy L.G."/>
        </authorList>
    </citation>
    <scope>NUCLEOTIDE SEQUENCE [LARGE SCALE GENOMIC DNA]</scope>
    <source>
        <strain evidence="3 4">CBS 962.96</strain>
    </source>
</reference>
<evidence type="ECO:0000256" key="1">
    <source>
        <dbReference type="SAM" id="MobiDB-lite"/>
    </source>
</evidence>
<dbReference type="GO" id="GO:0004197">
    <property type="term" value="F:cysteine-type endopeptidase activity"/>
    <property type="evidence" value="ECO:0007669"/>
    <property type="project" value="InterPro"/>
</dbReference>
<dbReference type="Gene3D" id="3.40.50.1460">
    <property type="match status" value="1"/>
</dbReference>
<dbReference type="InterPro" id="IPR011600">
    <property type="entry name" value="Pept_C14_caspase"/>
</dbReference>
<feature type="compositionally biased region" description="Polar residues" evidence="1">
    <location>
        <begin position="41"/>
        <end position="52"/>
    </location>
</feature>
<evidence type="ECO:0000259" key="2">
    <source>
        <dbReference type="Pfam" id="PF00656"/>
    </source>
</evidence>
<sequence length="477" mass="52282">MWEVKTDLVLEDNGKVIVNSLNTIVDFLLSTVISITSTSMQDQTLSPTTVGNAQARAQGPSKLSATRDVIPTETGSMLWDRYLHNIGPSLTAAQELILESWLQNRLPELQAVENEVRGRNGLDTSGLESSDPLTHPLAVRETVDRPEEKKLLDELHEARLFLNGQRDWAVQILAPVVVQGKTETSQLKPERTWVIIVGMEITNGIRDNLPGALEDARHFEHSVQTILGVSADHIITLISPIRSAILDALRFPFGDRRHGASYPLPSTSQSSINSGQAWGVASIEAICPHDRGVPVDDQVNDRVQDISDRELNCIFSNLADEFGPNITVIMDCCHAGGMGRLAEPLGGGRLGGRSVPMSIPRRVPPMDRGLKEMLAAAQEDTRNDWTRTGHPDSSDWVPNTSAFVLIASSQDFEVSRETTKGGYFTSRLLQILSNTSVTSLSYRQLLESIGKVADIQHPTLVGDKMDDMFLAIGWGAN</sequence>
<keyword evidence="4" id="KW-1185">Reference proteome</keyword>
<dbReference type="Pfam" id="PF00656">
    <property type="entry name" value="Peptidase_C14"/>
    <property type="match status" value="1"/>
</dbReference>